<comment type="catalytic activity">
    <reaction evidence="8">
        <text>L-seryl-[protein] + ATP = O-phospho-L-seryl-[protein] + ADP + H(+)</text>
        <dbReference type="Rhea" id="RHEA:17989"/>
        <dbReference type="Rhea" id="RHEA-COMP:9863"/>
        <dbReference type="Rhea" id="RHEA-COMP:11604"/>
        <dbReference type="ChEBI" id="CHEBI:15378"/>
        <dbReference type="ChEBI" id="CHEBI:29999"/>
        <dbReference type="ChEBI" id="CHEBI:30616"/>
        <dbReference type="ChEBI" id="CHEBI:83421"/>
        <dbReference type="ChEBI" id="CHEBI:456216"/>
        <dbReference type="EC" id="2.7.11.11"/>
    </reaction>
</comment>
<dbReference type="RefSeq" id="XP_006678344.1">
    <property type="nucleotide sequence ID" value="XM_006678281.1"/>
</dbReference>
<evidence type="ECO:0000256" key="4">
    <source>
        <dbReference type="ARBA" id="ARBA00022741"/>
    </source>
</evidence>
<dbReference type="PROSITE" id="PS50011">
    <property type="entry name" value="PROTEIN_KINASE_DOM"/>
    <property type="match status" value="1"/>
</dbReference>
<comment type="catalytic activity">
    <reaction evidence="7">
        <text>L-threonyl-[protein] + ATP = O-phospho-L-threonyl-[protein] + ADP + H(+)</text>
        <dbReference type="Rhea" id="RHEA:46608"/>
        <dbReference type="Rhea" id="RHEA-COMP:11060"/>
        <dbReference type="Rhea" id="RHEA-COMP:11605"/>
        <dbReference type="ChEBI" id="CHEBI:15378"/>
        <dbReference type="ChEBI" id="CHEBI:30013"/>
        <dbReference type="ChEBI" id="CHEBI:30616"/>
        <dbReference type="ChEBI" id="CHEBI:61977"/>
        <dbReference type="ChEBI" id="CHEBI:456216"/>
        <dbReference type="EC" id="2.7.11.11"/>
    </reaction>
</comment>
<evidence type="ECO:0000256" key="1">
    <source>
        <dbReference type="ARBA" id="ARBA00012444"/>
    </source>
</evidence>
<evidence type="ECO:0000256" key="8">
    <source>
        <dbReference type="ARBA" id="ARBA00047454"/>
    </source>
</evidence>
<dbReference type="OrthoDB" id="63267at2759"/>
<dbReference type="GeneID" id="18236534"/>
<feature type="compositionally biased region" description="Low complexity" evidence="9">
    <location>
        <begin position="1"/>
        <end position="17"/>
    </location>
</feature>
<evidence type="ECO:0000259" key="11">
    <source>
        <dbReference type="PROSITE" id="PS51285"/>
    </source>
</evidence>
<dbReference type="OMA" id="KINRHPE"/>
<dbReference type="HOGENOM" id="CLU_000288_63_5_1"/>
<sequence length="361" mass="41124">MDESSNQSQSKSHNSSNHLDHTGHGPMPSASQSIHASSLTRRVSSPEDLHFIRKIASGGFADVFLVRLKSRADDYYALKTMHKANIVEAKLTKQVLYEKNILESVTHPLIVGLLHTFLSPSHLFFLFEYVDGGDLYRIMKRVGKFDGRQARFFVIEITTAVEYLHSHGIVHRDLKPENILLDRTGHIKLADFGFAKLVSTTTSSFCGTPEYMAPEVILQEPYAHLVDWWSLGVILYELVCGYTPFKDKSLNMIYDNVIEGRLQFAREHRGHVRSLVTGLLTIDPAFRLGHENGAQDIMTHLWFVDIHWELVASKYLVPPFTPQVQSPKIIEWQECVNLHDIEEFRSESSYESSIDSDFASF</sequence>
<dbReference type="Gene3D" id="3.30.200.20">
    <property type="entry name" value="Phosphorylase Kinase, domain 1"/>
    <property type="match status" value="1"/>
</dbReference>
<dbReference type="PROSITE" id="PS00108">
    <property type="entry name" value="PROTEIN_KINASE_ST"/>
    <property type="match status" value="1"/>
</dbReference>
<feature type="compositionally biased region" description="Polar residues" evidence="9">
    <location>
        <begin position="29"/>
        <end position="38"/>
    </location>
</feature>
<evidence type="ECO:0000259" key="10">
    <source>
        <dbReference type="PROSITE" id="PS50011"/>
    </source>
</evidence>
<dbReference type="GO" id="GO:0005524">
    <property type="term" value="F:ATP binding"/>
    <property type="evidence" value="ECO:0007669"/>
    <property type="project" value="UniProtKB-KW"/>
</dbReference>
<dbReference type="GO" id="GO:0005829">
    <property type="term" value="C:cytosol"/>
    <property type="evidence" value="ECO:0000318"/>
    <property type="project" value="GO_Central"/>
</dbReference>
<reference evidence="12 13" key="1">
    <citation type="submission" date="2009-12" db="EMBL/GenBank/DDBJ databases">
        <title>The draft genome of Batrachochytrium dendrobatidis.</title>
        <authorList>
            <consortium name="US DOE Joint Genome Institute (JGI-PGF)"/>
            <person name="Kuo A."/>
            <person name="Salamov A."/>
            <person name="Schmutz J."/>
            <person name="Lucas S."/>
            <person name="Pitluck S."/>
            <person name="Rosenblum E."/>
            <person name="Stajich J."/>
            <person name="Eisen M."/>
            <person name="Grigoriev I.V."/>
        </authorList>
    </citation>
    <scope>NUCLEOTIDE SEQUENCE [LARGE SCALE GENOMIC DNA]</scope>
    <source>
        <strain evidence="13">JAM81 / FGSC 10211</strain>
    </source>
</reference>
<dbReference type="GO" id="GO:0004691">
    <property type="term" value="F:cAMP-dependent protein kinase activity"/>
    <property type="evidence" value="ECO:0000318"/>
    <property type="project" value="GO_Central"/>
</dbReference>
<dbReference type="PROSITE" id="PS51285">
    <property type="entry name" value="AGC_KINASE_CTER"/>
    <property type="match status" value="1"/>
</dbReference>
<dbReference type="InterPro" id="IPR000719">
    <property type="entry name" value="Prot_kinase_dom"/>
</dbReference>
<dbReference type="InParanoid" id="F4P1V2"/>
<dbReference type="InterPro" id="IPR011009">
    <property type="entry name" value="Kinase-like_dom_sf"/>
</dbReference>
<dbReference type="EC" id="2.7.11.11" evidence="1"/>
<keyword evidence="3" id="KW-0808">Transferase</keyword>
<keyword evidence="5" id="KW-0418">Kinase</keyword>
<accession>F4P1V2</accession>
<evidence type="ECO:0000256" key="3">
    <source>
        <dbReference type="ARBA" id="ARBA00022679"/>
    </source>
</evidence>
<dbReference type="PANTHER" id="PTHR24353:SF153">
    <property type="entry name" value="CAMP-DEPENDENT PROTEIN KINASE CATALYTIC SUBUNIT 1"/>
    <property type="match status" value="1"/>
</dbReference>
<dbReference type="Pfam" id="PF00069">
    <property type="entry name" value="Pkinase"/>
    <property type="match status" value="1"/>
</dbReference>
<dbReference type="InterPro" id="IPR000961">
    <property type="entry name" value="AGC-kinase_C"/>
</dbReference>
<evidence type="ECO:0000256" key="6">
    <source>
        <dbReference type="ARBA" id="ARBA00022840"/>
    </source>
</evidence>
<dbReference type="AlphaFoldDB" id="F4P1V2"/>
<dbReference type="GO" id="GO:0005634">
    <property type="term" value="C:nucleus"/>
    <property type="evidence" value="ECO:0000318"/>
    <property type="project" value="GO_Central"/>
</dbReference>
<gene>
    <name evidence="12" type="ORF">BATDEDRAFT_11083</name>
</gene>
<keyword evidence="6" id="KW-0067">ATP-binding</keyword>
<dbReference type="FunFam" id="1.10.510.10:FF:000008">
    <property type="entry name" value="Non-specific serine/threonine protein kinase"/>
    <property type="match status" value="1"/>
</dbReference>
<dbReference type="Proteomes" id="UP000007241">
    <property type="component" value="Unassembled WGS sequence"/>
</dbReference>
<evidence type="ECO:0000256" key="5">
    <source>
        <dbReference type="ARBA" id="ARBA00022777"/>
    </source>
</evidence>
<dbReference type="GO" id="GO:0007189">
    <property type="term" value="P:adenylate cyclase-activating G protein-coupled receptor signaling pathway"/>
    <property type="evidence" value="ECO:0000318"/>
    <property type="project" value="GO_Central"/>
</dbReference>
<keyword evidence="13" id="KW-1185">Reference proteome</keyword>
<dbReference type="GO" id="GO:0005952">
    <property type="term" value="C:cAMP-dependent protein kinase complex"/>
    <property type="evidence" value="ECO:0000318"/>
    <property type="project" value="GO_Central"/>
</dbReference>
<feature type="region of interest" description="Disordered" evidence="9">
    <location>
        <begin position="1"/>
        <end position="38"/>
    </location>
</feature>
<organism evidence="12 13">
    <name type="scientific">Batrachochytrium dendrobatidis (strain JAM81 / FGSC 10211)</name>
    <name type="common">Frog chytrid fungus</name>
    <dbReference type="NCBI Taxonomy" id="684364"/>
    <lineage>
        <taxon>Eukaryota</taxon>
        <taxon>Fungi</taxon>
        <taxon>Fungi incertae sedis</taxon>
        <taxon>Chytridiomycota</taxon>
        <taxon>Chytridiomycota incertae sedis</taxon>
        <taxon>Chytridiomycetes</taxon>
        <taxon>Rhizophydiales</taxon>
        <taxon>Rhizophydiales incertae sedis</taxon>
        <taxon>Batrachochytrium</taxon>
    </lineage>
</organism>
<evidence type="ECO:0000313" key="12">
    <source>
        <dbReference type="EMBL" id="EGF81004.1"/>
    </source>
</evidence>
<evidence type="ECO:0000313" key="13">
    <source>
        <dbReference type="Proteomes" id="UP000007241"/>
    </source>
</evidence>
<keyword evidence="2" id="KW-0723">Serine/threonine-protein kinase</keyword>
<dbReference type="STRING" id="684364.F4P1V2"/>
<dbReference type="SUPFAM" id="SSF56112">
    <property type="entry name" value="Protein kinase-like (PK-like)"/>
    <property type="match status" value="1"/>
</dbReference>
<evidence type="ECO:0000256" key="7">
    <source>
        <dbReference type="ARBA" id="ARBA00047292"/>
    </source>
</evidence>
<dbReference type="InterPro" id="IPR008271">
    <property type="entry name" value="Ser/Thr_kinase_AS"/>
</dbReference>
<dbReference type="EMBL" id="GL882883">
    <property type="protein sequence ID" value="EGF81004.1"/>
    <property type="molecule type" value="Genomic_DNA"/>
</dbReference>
<feature type="domain" description="Protein kinase" evidence="10">
    <location>
        <begin position="49"/>
        <end position="303"/>
    </location>
</feature>
<dbReference type="PANTHER" id="PTHR24353">
    <property type="entry name" value="CYCLIC NUCLEOTIDE-DEPENDENT PROTEIN KINASE"/>
    <property type="match status" value="1"/>
</dbReference>
<keyword evidence="4" id="KW-0547">Nucleotide-binding</keyword>
<evidence type="ECO:0000256" key="9">
    <source>
        <dbReference type="SAM" id="MobiDB-lite"/>
    </source>
</evidence>
<feature type="domain" description="AGC-kinase C-terminal" evidence="11">
    <location>
        <begin position="304"/>
        <end position="361"/>
    </location>
</feature>
<name>F4P1V2_BATDJ</name>
<proteinExistence type="predicted"/>
<dbReference type="SMART" id="SM00220">
    <property type="entry name" value="S_TKc"/>
    <property type="match status" value="1"/>
</dbReference>
<dbReference type="Gene3D" id="1.10.510.10">
    <property type="entry name" value="Transferase(Phosphotransferase) domain 1"/>
    <property type="match status" value="1"/>
</dbReference>
<protein>
    <recommendedName>
        <fullName evidence="1">cAMP-dependent protein kinase</fullName>
        <ecNumber evidence="1">2.7.11.11</ecNumber>
    </recommendedName>
</protein>
<evidence type="ECO:0000256" key="2">
    <source>
        <dbReference type="ARBA" id="ARBA00022527"/>
    </source>
</evidence>